<dbReference type="EMBL" id="SOHN01000003">
    <property type="protein sequence ID" value="TFD91395.1"/>
    <property type="molecule type" value="Genomic_DNA"/>
</dbReference>
<evidence type="ECO:0000313" key="4">
    <source>
        <dbReference type="Proteomes" id="UP000297626"/>
    </source>
</evidence>
<feature type="region of interest" description="Disordered" evidence="1">
    <location>
        <begin position="55"/>
        <end position="129"/>
    </location>
</feature>
<evidence type="ECO:0000256" key="1">
    <source>
        <dbReference type="SAM" id="MobiDB-lite"/>
    </source>
</evidence>
<name>A0A4R9BUQ3_9MICO</name>
<dbReference type="Proteomes" id="UP000297626">
    <property type="component" value="Unassembled WGS sequence"/>
</dbReference>
<feature type="chain" id="PRO_5020360897" evidence="2">
    <location>
        <begin position="36"/>
        <end position="129"/>
    </location>
</feature>
<keyword evidence="2" id="KW-0732">Signal</keyword>
<feature type="signal peptide" evidence="2">
    <location>
        <begin position="1"/>
        <end position="35"/>
    </location>
</feature>
<dbReference type="AlphaFoldDB" id="A0A4R9BUQ3"/>
<evidence type="ECO:0000256" key="2">
    <source>
        <dbReference type="SAM" id="SignalP"/>
    </source>
</evidence>
<comment type="caution">
    <text evidence="3">The sequence shown here is derived from an EMBL/GenBank/DDBJ whole genome shotgun (WGS) entry which is preliminary data.</text>
</comment>
<dbReference type="RefSeq" id="WP_104193249.1">
    <property type="nucleotide sequence ID" value="NZ_SOHN01000003.1"/>
</dbReference>
<protein>
    <submittedName>
        <fullName evidence="3">Uncharacterized protein</fullName>
    </submittedName>
</protein>
<gene>
    <name evidence="3" type="ORF">E3T51_01415</name>
</gene>
<evidence type="ECO:0000313" key="3">
    <source>
        <dbReference type="EMBL" id="TFD91395.1"/>
    </source>
</evidence>
<organism evidence="3 4">
    <name type="scientific">Cryobacterium serini</name>
    <dbReference type="NCBI Taxonomy" id="1259201"/>
    <lineage>
        <taxon>Bacteria</taxon>
        <taxon>Bacillati</taxon>
        <taxon>Actinomycetota</taxon>
        <taxon>Actinomycetes</taxon>
        <taxon>Micrococcales</taxon>
        <taxon>Microbacteriaceae</taxon>
        <taxon>Cryobacterium</taxon>
    </lineage>
</organism>
<feature type="compositionally biased region" description="Low complexity" evidence="1">
    <location>
        <begin position="75"/>
        <end position="129"/>
    </location>
</feature>
<feature type="compositionally biased region" description="Polar residues" evidence="1">
    <location>
        <begin position="55"/>
        <end position="67"/>
    </location>
</feature>
<reference evidence="3 4" key="1">
    <citation type="submission" date="2019-03" db="EMBL/GenBank/DDBJ databases">
        <title>Genomics of glacier-inhabiting Cryobacterium strains.</title>
        <authorList>
            <person name="Liu Q."/>
            <person name="Xin Y.-H."/>
        </authorList>
    </citation>
    <scope>NUCLEOTIDE SEQUENCE [LARGE SCALE GENOMIC DNA]</scope>
    <source>
        <strain evidence="3 4">Sr54</strain>
    </source>
</reference>
<accession>A0A4R9BUQ3</accession>
<sequence>MNLKMTTKKRWIAMGAGSALGIGLLAGGAVTAANAFEIEDRSGASIGVQPVGAVSPTTAVPFSTPNVSTFDDSDSFSSDSSSTSSIDSTPSAASVTSTVSAPSVVTPVSAPSVASPASPVSVQSPASVD</sequence>
<keyword evidence="4" id="KW-1185">Reference proteome</keyword>
<proteinExistence type="predicted"/>